<proteinExistence type="predicted"/>
<gene>
    <name evidence="2" type="ORF">SAMN05661086_00346</name>
</gene>
<dbReference type="PANTHER" id="PTHR43312:SF1">
    <property type="entry name" value="NADP-DEPENDENT OXIDOREDUCTASE DOMAIN-CONTAINING PROTEIN"/>
    <property type="match status" value="1"/>
</dbReference>
<organism evidence="2 3">
    <name type="scientific">Anaeromicropila populeti</name>
    <dbReference type="NCBI Taxonomy" id="37658"/>
    <lineage>
        <taxon>Bacteria</taxon>
        <taxon>Bacillati</taxon>
        <taxon>Bacillota</taxon>
        <taxon>Clostridia</taxon>
        <taxon>Lachnospirales</taxon>
        <taxon>Lachnospiraceae</taxon>
        <taxon>Anaeromicropila</taxon>
    </lineage>
</organism>
<dbReference type="AlphaFoldDB" id="A0A1I6HW45"/>
<dbReference type="GO" id="GO:0016491">
    <property type="term" value="F:oxidoreductase activity"/>
    <property type="evidence" value="ECO:0007669"/>
    <property type="project" value="InterPro"/>
</dbReference>
<evidence type="ECO:0000313" key="3">
    <source>
        <dbReference type="Proteomes" id="UP000199659"/>
    </source>
</evidence>
<feature type="domain" description="NADP-dependent oxidoreductase" evidence="1">
    <location>
        <begin position="3"/>
        <end position="280"/>
    </location>
</feature>
<name>A0A1I6HW45_9FIRM</name>
<keyword evidence="3" id="KW-1185">Reference proteome</keyword>
<dbReference type="Pfam" id="PF00248">
    <property type="entry name" value="Aldo_ket_red"/>
    <property type="match status" value="1"/>
</dbReference>
<dbReference type="CDD" id="cd19097">
    <property type="entry name" value="AKR_unchar"/>
    <property type="match status" value="1"/>
</dbReference>
<reference evidence="2 3" key="1">
    <citation type="submission" date="2016-10" db="EMBL/GenBank/DDBJ databases">
        <authorList>
            <person name="de Groot N.N."/>
        </authorList>
    </citation>
    <scope>NUCLEOTIDE SEQUENCE [LARGE SCALE GENOMIC DNA]</scope>
    <source>
        <strain evidence="2 3">743A</strain>
    </source>
</reference>
<sequence>MAELCLGTVQFGMKYGIHNQNGQPSEEECFEMLDLAYESGIRKFDTAFAYGTAEDVLGKFIEKRKLSGKLDVISKLKPNILDGNEQDVVKLVTEEAKQSIERLKVDKLDGYLLHTPAYIYNTQILEGLKECKKRGLVTNIGISIYEIEDGVAAVNTGIIDYIQLPYSILDQRGMKEKFLSYAKENNVTIFARSGFLQGLIMMEEETIPEYLNSSKTYLKKFDDILKKYNVEKVNGLIHFVLDNEYVDYFVFGVDTKQQLLEDLECAVKKTVPKEFIEETREAFQNIEKSIIFPSLWAKR</sequence>
<dbReference type="PANTHER" id="PTHR43312">
    <property type="entry name" value="D-THREO-ALDOSE 1-DEHYDROGENASE"/>
    <property type="match status" value="1"/>
</dbReference>
<dbReference type="STRING" id="37658.SAMN05661086_00346"/>
<protein>
    <submittedName>
        <fullName evidence="2">Predicted oxidoreductase</fullName>
    </submittedName>
</protein>
<dbReference type="EMBL" id="FOYZ01000001">
    <property type="protein sequence ID" value="SFR58649.1"/>
    <property type="molecule type" value="Genomic_DNA"/>
</dbReference>
<dbReference type="RefSeq" id="WP_092558965.1">
    <property type="nucleotide sequence ID" value="NZ_FOYZ01000001.1"/>
</dbReference>
<dbReference type="SUPFAM" id="SSF51430">
    <property type="entry name" value="NAD(P)-linked oxidoreductase"/>
    <property type="match status" value="1"/>
</dbReference>
<evidence type="ECO:0000259" key="1">
    <source>
        <dbReference type="Pfam" id="PF00248"/>
    </source>
</evidence>
<dbReference type="InterPro" id="IPR053135">
    <property type="entry name" value="AKR2_Oxidoreductase"/>
</dbReference>
<dbReference type="InterPro" id="IPR036812">
    <property type="entry name" value="NAD(P)_OxRdtase_dom_sf"/>
</dbReference>
<dbReference type="Gene3D" id="3.20.20.100">
    <property type="entry name" value="NADP-dependent oxidoreductase domain"/>
    <property type="match status" value="1"/>
</dbReference>
<evidence type="ECO:0000313" key="2">
    <source>
        <dbReference type="EMBL" id="SFR58649.1"/>
    </source>
</evidence>
<dbReference type="PRINTS" id="PR00069">
    <property type="entry name" value="ALDKETRDTASE"/>
</dbReference>
<dbReference type="InterPro" id="IPR020471">
    <property type="entry name" value="AKR"/>
</dbReference>
<accession>A0A1I6HW45</accession>
<dbReference type="Proteomes" id="UP000199659">
    <property type="component" value="Unassembled WGS sequence"/>
</dbReference>
<dbReference type="InterPro" id="IPR023210">
    <property type="entry name" value="NADP_OxRdtase_dom"/>
</dbReference>
<dbReference type="OrthoDB" id="9773828at2"/>